<feature type="compositionally biased region" description="Pro residues" evidence="4">
    <location>
        <begin position="441"/>
        <end position="450"/>
    </location>
</feature>
<name>A0A9W4XNK0_9ASCO</name>
<feature type="compositionally biased region" description="Acidic residues" evidence="4">
    <location>
        <begin position="659"/>
        <end position="681"/>
    </location>
</feature>
<feature type="compositionally biased region" description="Polar residues" evidence="4">
    <location>
        <begin position="134"/>
        <end position="148"/>
    </location>
</feature>
<feature type="compositionally biased region" description="Low complexity" evidence="4">
    <location>
        <begin position="594"/>
        <end position="606"/>
    </location>
</feature>
<dbReference type="CDD" id="cd09397">
    <property type="entry name" value="LIM1_UF1"/>
    <property type="match status" value="1"/>
</dbReference>
<feature type="compositionally biased region" description="Polar residues" evidence="4">
    <location>
        <begin position="8"/>
        <end position="17"/>
    </location>
</feature>
<feature type="compositionally biased region" description="Low complexity" evidence="4">
    <location>
        <begin position="520"/>
        <end position="531"/>
    </location>
</feature>
<proteinExistence type="predicted"/>
<sequence>MASFPTFIRQSEQSPRSLDNAFPPFKVEHRYKGVYERAGFDVNRGGNSKSSDNIKTQHYMNNNQSRVTNNSNYNYTHGNDSKVANNANYGYTHNNDSRTTNNYNYTHNNESKTTNSSSGFYDASSQSFKYNRYEVNNRSNESNNTIKSKTNHSIPRSISSKSSNNSQYNRSNENIQNNSHYNNNQYNRSNENIQNNSHYNNNQYNRSNENIQNNSHYNNNQYNRSNENIQNNSHYNNNQYNNSNENVENNTQFSSSSQSSKKSSLNSNFTNRFNDSKSNSSVTSIFQNTTEDKSITYSENNHENKQRNIKNLTLNLNEEENYNDQLNSSNSSTSRERFDPRRIKRTNNSIRNIIPDSKPCNYHQPQSPKIQYEQMMSNQNQQQIPLPFSDNQVPYSPGYPPRSQNRPQPNLNPYSLLRDNGDKLGNALDEFKNDFKSSKSPPTPATPPDLPNMSPSQIELSKFENNKDSRFSYGNNSNNNVSDQFKQFKNIQVAKDENLNSDYQKFLNIDNDDKKRTSQVSMVSSVLSKDSSSNDEEDEKIEQELERQLESLKISGSEINIDKSSISSNSTNQRDVNKNSISSKSSNDAPVSQNKNCISSVSSNNNPPIPQFTIQDMDKENRISGESNFDEVSIGSIESIKPLSFSQSNVSPTKRIIEEPIEEEPIEEEEEEEEEKEDLNEDEIKPLRTRSIDSIKQKPLQEQYKQLSPPQFQSESVEEEFKPLSPKTHSIEQELQNMNFQIEQTTESPSNFLNQNETFPSGTGPCRSCNQYIDLSVKGKNKAIFSKTGELSGQWHRKCFNCNYQNCDIIFNKNVQVYAFNDKPYCFTHYHILNDSICQSCNIGIEGSCIENDNLQKWHLDCLKCNQCNQRIKNDYYLINDLVYCEFDAKNVMNNKNKISINDKIEKRRTRVYNVNI</sequence>
<feature type="region of interest" description="Disordered" evidence="4">
    <location>
        <begin position="562"/>
        <end position="613"/>
    </location>
</feature>
<feature type="region of interest" description="Disordered" evidence="4">
    <location>
        <begin position="134"/>
        <end position="284"/>
    </location>
</feature>
<dbReference type="Pfam" id="PF00412">
    <property type="entry name" value="LIM"/>
    <property type="match status" value="1"/>
</dbReference>
<feature type="compositionally biased region" description="Polar residues" evidence="4">
    <location>
        <begin position="272"/>
        <end position="284"/>
    </location>
</feature>
<feature type="region of interest" description="Disordered" evidence="4">
    <location>
        <begin position="1"/>
        <end position="22"/>
    </location>
</feature>
<keyword evidence="1 3" id="KW-0479">Metal-binding</keyword>
<dbReference type="EMBL" id="CANTUO010000007">
    <property type="protein sequence ID" value="CAI5760568.1"/>
    <property type="molecule type" value="Genomic_DNA"/>
</dbReference>
<protein>
    <recommendedName>
        <fullName evidence="5">LIM zinc-binding domain-containing protein</fullName>
    </recommendedName>
</protein>
<dbReference type="GO" id="GO:0030695">
    <property type="term" value="F:GTPase regulator activity"/>
    <property type="evidence" value="ECO:0007669"/>
    <property type="project" value="UniProtKB-ARBA"/>
</dbReference>
<evidence type="ECO:0000313" key="6">
    <source>
        <dbReference type="EMBL" id="CAI5760568.1"/>
    </source>
</evidence>
<dbReference type="CDD" id="cd08368">
    <property type="entry name" value="LIM"/>
    <property type="match status" value="1"/>
</dbReference>
<dbReference type="SMART" id="SM00132">
    <property type="entry name" value="LIM"/>
    <property type="match status" value="2"/>
</dbReference>
<dbReference type="Gene3D" id="2.10.110.10">
    <property type="entry name" value="Cysteine Rich Protein"/>
    <property type="match status" value="2"/>
</dbReference>
<keyword evidence="2 3" id="KW-0862">Zinc</keyword>
<evidence type="ECO:0000256" key="4">
    <source>
        <dbReference type="SAM" id="MobiDB-lite"/>
    </source>
</evidence>
<feature type="compositionally biased region" description="Polar residues" evidence="4">
    <location>
        <begin position="75"/>
        <end position="98"/>
    </location>
</feature>
<evidence type="ECO:0000259" key="5">
    <source>
        <dbReference type="PROSITE" id="PS50023"/>
    </source>
</evidence>
<feature type="compositionally biased region" description="Low complexity" evidence="4">
    <location>
        <begin position="151"/>
        <end position="271"/>
    </location>
</feature>
<keyword evidence="7" id="KW-1185">Reference proteome</keyword>
<feature type="compositionally biased region" description="Low complexity" evidence="4">
    <location>
        <begin position="99"/>
        <end position="108"/>
    </location>
</feature>
<dbReference type="Proteomes" id="UP001152885">
    <property type="component" value="Unassembled WGS sequence"/>
</dbReference>
<gene>
    <name evidence="6" type="ORF">CANVERA_P5077</name>
</gene>
<organism evidence="6 7">
    <name type="scientific">Candida verbasci</name>
    <dbReference type="NCBI Taxonomy" id="1227364"/>
    <lineage>
        <taxon>Eukaryota</taxon>
        <taxon>Fungi</taxon>
        <taxon>Dikarya</taxon>
        <taxon>Ascomycota</taxon>
        <taxon>Saccharomycotina</taxon>
        <taxon>Pichiomycetes</taxon>
        <taxon>Debaryomycetaceae</taxon>
        <taxon>Candida/Lodderomyces clade</taxon>
        <taxon>Candida</taxon>
    </lineage>
</organism>
<dbReference type="AlphaFoldDB" id="A0A9W4XNK0"/>
<dbReference type="OrthoDB" id="1112565at2759"/>
<evidence type="ECO:0000256" key="1">
    <source>
        <dbReference type="ARBA" id="ARBA00022723"/>
    </source>
</evidence>
<dbReference type="PROSITE" id="PS00478">
    <property type="entry name" value="LIM_DOMAIN_1"/>
    <property type="match status" value="1"/>
</dbReference>
<feature type="compositionally biased region" description="Polar residues" evidence="4">
    <location>
        <begin position="402"/>
        <end position="413"/>
    </location>
</feature>
<dbReference type="GO" id="GO:0046872">
    <property type="term" value="F:metal ion binding"/>
    <property type="evidence" value="ECO:0007669"/>
    <property type="project" value="UniProtKB-KW"/>
</dbReference>
<feature type="region of interest" description="Disordered" evidence="4">
    <location>
        <begin position="515"/>
        <end position="543"/>
    </location>
</feature>
<reference evidence="6" key="1">
    <citation type="submission" date="2022-12" db="EMBL/GenBank/DDBJ databases">
        <authorList>
            <person name="Brejova B."/>
        </authorList>
    </citation>
    <scope>NUCLEOTIDE SEQUENCE</scope>
</reference>
<dbReference type="PANTHER" id="PTHR24216">
    <property type="entry name" value="PAXILLIN-RELATED"/>
    <property type="match status" value="1"/>
</dbReference>
<accession>A0A9W4XNK0</accession>
<comment type="caution">
    <text evidence="6">The sequence shown here is derived from an EMBL/GenBank/DDBJ whole genome shotgun (WGS) entry which is preliminary data.</text>
</comment>
<feature type="region of interest" description="Disordered" evidence="4">
    <location>
        <begin position="62"/>
        <end position="121"/>
    </location>
</feature>
<keyword evidence="3" id="KW-0440">LIM domain</keyword>
<evidence type="ECO:0000313" key="7">
    <source>
        <dbReference type="Proteomes" id="UP001152885"/>
    </source>
</evidence>
<feature type="compositionally biased region" description="Low complexity" evidence="4">
    <location>
        <begin position="562"/>
        <end position="587"/>
    </location>
</feature>
<feature type="domain" description="LIM zinc-binding" evidence="5">
    <location>
        <begin position="836"/>
        <end position="895"/>
    </location>
</feature>
<feature type="region of interest" description="Disordered" evidence="4">
    <location>
        <begin position="646"/>
        <end position="698"/>
    </location>
</feature>
<feature type="compositionally biased region" description="Polar residues" evidence="4">
    <location>
        <begin position="363"/>
        <end position="394"/>
    </location>
</feature>
<feature type="region of interest" description="Disordered" evidence="4">
    <location>
        <begin position="321"/>
        <end position="456"/>
    </location>
</feature>
<feature type="compositionally biased region" description="Polar residues" evidence="4">
    <location>
        <begin position="111"/>
        <end position="121"/>
    </location>
</feature>
<feature type="compositionally biased region" description="Low complexity" evidence="4">
    <location>
        <begin position="62"/>
        <end position="74"/>
    </location>
</feature>
<feature type="compositionally biased region" description="Basic and acidic residues" evidence="4">
    <location>
        <begin position="682"/>
        <end position="696"/>
    </location>
</feature>
<evidence type="ECO:0000256" key="2">
    <source>
        <dbReference type="ARBA" id="ARBA00022833"/>
    </source>
</evidence>
<dbReference type="PANTHER" id="PTHR24216:SF65">
    <property type="entry name" value="PAXILLIN-LIKE PROTEIN 1"/>
    <property type="match status" value="1"/>
</dbReference>
<dbReference type="InterPro" id="IPR001781">
    <property type="entry name" value="Znf_LIM"/>
</dbReference>
<dbReference type="PROSITE" id="PS50023">
    <property type="entry name" value="LIM_DOMAIN_2"/>
    <property type="match status" value="1"/>
</dbReference>
<evidence type="ECO:0000256" key="3">
    <source>
        <dbReference type="PROSITE-ProRule" id="PRU00125"/>
    </source>
</evidence>